<dbReference type="InterPro" id="IPR006195">
    <property type="entry name" value="aa-tRNA-synth_II"/>
</dbReference>
<gene>
    <name evidence="2" type="ORF">ACFPCY_13095</name>
</gene>
<dbReference type="Proteomes" id="UP001595872">
    <property type="component" value="Unassembled WGS sequence"/>
</dbReference>
<protein>
    <recommendedName>
        <fullName evidence="1">Aminoacyl-transfer RNA synthetases class-II family profile domain-containing protein</fullName>
    </recommendedName>
</protein>
<evidence type="ECO:0000313" key="2">
    <source>
        <dbReference type="EMBL" id="MFC4908265.1"/>
    </source>
</evidence>
<dbReference type="EMBL" id="JBHSIT010000003">
    <property type="protein sequence ID" value="MFC4908265.1"/>
    <property type="molecule type" value="Genomic_DNA"/>
</dbReference>
<reference evidence="3" key="1">
    <citation type="journal article" date="2019" name="Int. J. Syst. Evol. Microbiol.">
        <title>The Global Catalogue of Microorganisms (GCM) 10K type strain sequencing project: providing services to taxonomists for standard genome sequencing and annotation.</title>
        <authorList>
            <consortium name="The Broad Institute Genomics Platform"/>
            <consortium name="The Broad Institute Genome Sequencing Center for Infectious Disease"/>
            <person name="Wu L."/>
            <person name="Ma J."/>
        </authorList>
    </citation>
    <scope>NUCLEOTIDE SEQUENCE [LARGE SCALE GENOMIC DNA]</scope>
    <source>
        <strain evidence="3">KLKA75</strain>
    </source>
</reference>
<sequence>MDSGTITRRVDLDPPVPEEYADELSARVFFVSPAIVGFSLVRSGSAIHAVDLRLSEDGANDADGKDSANGKDGADGLERKLRFVVANDVLAQRRPEPKVIWRGRDVPAPRPGVYDVLLERGVAVETGEGQVALAEPVLTLMDRLDARVRDLVVREFGAREYRYPTLLPTAVLGRCGYYRSFPQLMMFVSRLHEDVDDYRAFLDDLSDGRKLTEALRGHSGDPDLSLPPTMCLYTYHQFADGPLDASAPVVTSRGKSFRFESRYRRSLERLWDFTIRETVFLGPRDVVLERRRRLMERAFALMDELDLGGRCEVANDPFFVDAATAQRAWSQQMLELKYELRLPVADGRDVSVASFNFHDTFFAGSFGIAPAGPDDGAVHTACAGFGLERLAYAFVCRHGPDPAAWPGGLGEGLTP</sequence>
<proteinExistence type="predicted"/>
<dbReference type="RefSeq" id="WP_378254716.1">
    <property type="nucleotide sequence ID" value="NZ_JBHSIT010000003.1"/>
</dbReference>
<dbReference type="PROSITE" id="PS50862">
    <property type="entry name" value="AA_TRNA_LIGASE_II"/>
    <property type="match status" value="1"/>
</dbReference>
<evidence type="ECO:0000259" key="1">
    <source>
        <dbReference type="PROSITE" id="PS50862"/>
    </source>
</evidence>
<dbReference type="InterPro" id="IPR045864">
    <property type="entry name" value="aa-tRNA-synth_II/BPL/LPL"/>
</dbReference>
<name>A0ABV9TY85_9ACTN</name>
<accession>A0ABV9TY85</accession>
<feature type="domain" description="Aminoacyl-transfer RNA synthetases class-II family profile" evidence="1">
    <location>
        <begin position="138"/>
        <end position="415"/>
    </location>
</feature>
<dbReference type="Gene3D" id="3.30.930.10">
    <property type="entry name" value="Bira Bifunctional Protein, Domain 2"/>
    <property type="match status" value="1"/>
</dbReference>
<organism evidence="2 3">
    <name type="scientific">Actinomadura gamaensis</name>
    <dbReference type="NCBI Taxonomy" id="1763541"/>
    <lineage>
        <taxon>Bacteria</taxon>
        <taxon>Bacillati</taxon>
        <taxon>Actinomycetota</taxon>
        <taxon>Actinomycetes</taxon>
        <taxon>Streptosporangiales</taxon>
        <taxon>Thermomonosporaceae</taxon>
        <taxon>Actinomadura</taxon>
    </lineage>
</organism>
<evidence type="ECO:0000313" key="3">
    <source>
        <dbReference type="Proteomes" id="UP001595872"/>
    </source>
</evidence>
<keyword evidence="3" id="KW-1185">Reference proteome</keyword>
<dbReference type="SUPFAM" id="SSF55681">
    <property type="entry name" value="Class II aaRS and biotin synthetases"/>
    <property type="match status" value="1"/>
</dbReference>
<comment type="caution">
    <text evidence="2">The sequence shown here is derived from an EMBL/GenBank/DDBJ whole genome shotgun (WGS) entry which is preliminary data.</text>
</comment>